<dbReference type="OrthoDB" id="1436172at2759"/>
<proteinExistence type="predicted"/>
<sequence>MGSIESTVAYGPVYFNPQPNFQLSLIDANILDALTLNAKMNNYLIESILTDAVTNSDFSCISQNPDGRICIQFADNSYAPHRRSCAINKSMSSVNHSFNRHSLSSSRLLPTVHHISPIEPIHGPARDRAASLHTITPDSNSVVEKVKIDPLTNIVQVNDDVSDKDIPLVSEMEFDPNNS</sequence>
<comment type="caution">
    <text evidence="1">The sequence shown here is derived from an EMBL/GenBank/DDBJ whole genome shotgun (WGS) entry which is preliminary data.</text>
</comment>
<dbReference type="AlphaFoldDB" id="A0A9J5YL57"/>
<keyword evidence="2" id="KW-1185">Reference proteome</keyword>
<evidence type="ECO:0000313" key="2">
    <source>
        <dbReference type="Proteomes" id="UP000824120"/>
    </source>
</evidence>
<name>A0A9J5YL57_SOLCO</name>
<protein>
    <submittedName>
        <fullName evidence="1">Uncharacterized protein</fullName>
    </submittedName>
</protein>
<gene>
    <name evidence="1" type="ORF">H5410_031254</name>
</gene>
<dbReference type="Proteomes" id="UP000824120">
    <property type="component" value="Chromosome 6"/>
</dbReference>
<reference evidence="1 2" key="1">
    <citation type="submission" date="2020-09" db="EMBL/GenBank/DDBJ databases">
        <title>De no assembly of potato wild relative species, Solanum commersonii.</title>
        <authorList>
            <person name="Cho K."/>
        </authorList>
    </citation>
    <scope>NUCLEOTIDE SEQUENCE [LARGE SCALE GENOMIC DNA]</scope>
    <source>
        <strain evidence="1">LZ3.2</strain>
        <tissue evidence="1">Leaf</tissue>
    </source>
</reference>
<accession>A0A9J5YL57</accession>
<evidence type="ECO:0000313" key="1">
    <source>
        <dbReference type="EMBL" id="KAG5599884.1"/>
    </source>
</evidence>
<dbReference type="EMBL" id="JACXVP010000006">
    <property type="protein sequence ID" value="KAG5599884.1"/>
    <property type="molecule type" value="Genomic_DNA"/>
</dbReference>
<organism evidence="1 2">
    <name type="scientific">Solanum commersonii</name>
    <name type="common">Commerson's wild potato</name>
    <name type="synonym">Commerson's nightshade</name>
    <dbReference type="NCBI Taxonomy" id="4109"/>
    <lineage>
        <taxon>Eukaryota</taxon>
        <taxon>Viridiplantae</taxon>
        <taxon>Streptophyta</taxon>
        <taxon>Embryophyta</taxon>
        <taxon>Tracheophyta</taxon>
        <taxon>Spermatophyta</taxon>
        <taxon>Magnoliopsida</taxon>
        <taxon>eudicotyledons</taxon>
        <taxon>Gunneridae</taxon>
        <taxon>Pentapetalae</taxon>
        <taxon>asterids</taxon>
        <taxon>lamiids</taxon>
        <taxon>Solanales</taxon>
        <taxon>Solanaceae</taxon>
        <taxon>Solanoideae</taxon>
        <taxon>Solaneae</taxon>
        <taxon>Solanum</taxon>
    </lineage>
</organism>